<dbReference type="EMBL" id="JPRI01000010">
    <property type="protein sequence ID" value="KFF23967.1"/>
    <property type="molecule type" value="Genomic_DNA"/>
</dbReference>
<accession>A0ABR4UHI2</accession>
<protein>
    <submittedName>
        <fullName evidence="1">Uncharacterized protein</fullName>
    </submittedName>
</protein>
<dbReference type="Proteomes" id="UP000028719">
    <property type="component" value="Unassembled WGS sequence"/>
</dbReference>
<sequence>MTKIENFHNKVVEIEQFQSTFIILKIENNVFRFDFKHKKEAFLKQKGQGTLTFYEQHPLLINHNENNLEVFINSKPENAEQFIEDLKNSIDEITKGWRNWKDYIEINTGIDYPIFLQNIQKGSGKILTAPFSIIKSIEKTGAKHDVKIKYFGEKITTSNQLIIINNQFIIAEKFNPV</sequence>
<dbReference type="RefSeq" id="WP_034749075.1">
    <property type="nucleotide sequence ID" value="NZ_JPRI01000010.1"/>
</dbReference>
<comment type="caution">
    <text evidence="1">The sequence shown here is derived from an EMBL/GenBank/DDBJ whole genome shotgun (WGS) entry which is preliminary data.</text>
</comment>
<keyword evidence="2" id="KW-1185">Reference proteome</keyword>
<evidence type="ECO:0000313" key="2">
    <source>
        <dbReference type="Proteomes" id="UP000028719"/>
    </source>
</evidence>
<organism evidence="1 2">
    <name type="scientific">Chryseobacterium vrystaatense</name>
    <dbReference type="NCBI Taxonomy" id="307480"/>
    <lineage>
        <taxon>Bacteria</taxon>
        <taxon>Pseudomonadati</taxon>
        <taxon>Bacteroidota</taxon>
        <taxon>Flavobacteriia</taxon>
        <taxon>Flavobacteriales</taxon>
        <taxon>Weeksellaceae</taxon>
        <taxon>Chryseobacterium group</taxon>
        <taxon>Chryseobacterium</taxon>
    </lineage>
</organism>
<name>A0ABR4UHI2_9FLAO</name>
<gene>
    <name evidence="1" type="ORF">IW16_21510</name>
</gene>
<evidence type="ECO:0000313" key="1">
    <source>
        <dbReference type="EMBL" id="KFF23967.1"/>
    </source>
</evidence>
<proteinExistence type="predicted"/>
<reference evidence="1 2" key="1">
    <citation type="submission" date="2014-07" db="EMBL/GenBank/DDBJ databases">
        <title>Genome of Chryseobacterium vrystaatense LMG 22846.</title>
        <authorList>
            <person name="Pipes S.E."/>
            <person name="Stropko S.J."/>
            <person name="Newman J.D."/>
        </authorList>
    </citation>
    <scope>NUCLEOTIDE SEQUENCE [LARGE SCALE GENOMIC DNA]</scope>
    <source>
        <strain evidence="1 2">LMG 22846</strain>
    </source>
</reference>